<dbReference type="EMBL" id="JABEZW010225604">
    <property type="protein sequence ID" value="MBA0787279.1"/>
    <property type="molecule type" value="Genomic_DNA"/>
</dbReference>
<evidence type="ECO:0000259" key="2">
    <source>
        <dbReference type="Pfam" id="PF24924"/>
    </source>
</evidence>
<reference evidence="3 4" key="1">
    <citation type="journal article" date="2019" name="Genome Biol. Evol.">
        <title>Insights into the evolution of the New World diploid cottons (Gossypium, subgenus Houzingenia) based on genome sequencing.</title>
        <authorList>
            <person name="Grover C.E."/>
            <person name="Arick M.A. 2nd"/>
            <person name="Thrash A."/>
            <person name="Conover J.L."/>
            <person name="Sanders W.S."/>
            <person name="Peterson D.G."/>
            <person name="Frelichowski J.E."/>
            <person name="Scheffler J.A."/>
            <person name="Scheffler B.E."/>
            <person name="Wendel J.F."/>
        </authorList>
    </citation>
    <scope>NUCLEOTIDE SEQUENCE [LARGE SCALE GENOMIC DNA]</scope>
    <source>
        <strain evidence="3">8</strain>
        <tissue evidence="3">Leaf</tissue>
    </source>
</reference>
<dbReference type="AlphaFoldDB" id="A0A7J9FPQ5"/>
<dbReference type="InterPro" id="IPR056647">
    <property type="entry name" value="DUF7745"/>
</dbReference>
<comment type="caution">
    <text evidence="3">The sequence shown here is derived from an EMBL/GenBank/DDBJ whole genome shotgun (WGS) entry which is preliminary data.</text>
</comment>
<dbReference type="Proteomes" id="UP000593568">
    <property type="component" value="Unassembled WGS sequence"/>
</dbReference>
<name>A0A7J9FPQ5_9ROSI</name>
<gene>
    <name evidence="3" type="ORF">Gotri_027078</name>
</gene>
<evidence type="ECO:0000313" key="3">
    <source>
        <dbReference type="EMBL" id="MBA0787279.1"/>
    </source>
</evidence>
<evidence type="ECO:0000256" key="1">
    <source>
        <dbReference type="SAM" id="Coils"/>
    </source>
</evidence>
<organism evidence="3 4">
    <name type="scientific">Gossypium trilobum</name>
    <dbReference type="NCBI Taxonomy" id="34281"/>
    <lineage>
        <taxon>Eukaryota</taxon>
        <taxon>Viridiplantae</taxon>
        <taxon>Streptophyta</taxon>
        <taxon>Embryophyta</taxon>
        <taxon>Tracheophyta</taxon>
        <taxon>Spermatophyta</taxon>
        <taxon>Magnoliopsida</taxon>
        <taxon>eudicotyledons</taxon>
        <taxon>Gunneridae</taxon>
        <taxon>Pentapetalae</taxon>
        <taxon>rosids</taxon>
        <taxon>malvids</taxon>
        <taxon>Malvales</taxon>
        <taxon>Malvaceae</taxon>
        <taxon>Malvoideae</taxon>
        <taxon>Gossypium</taxon>
    </lineage>
</organism>
<keyword evidence="4" id="KW-1185">Reference proteome</keyword>
<feature type="coiled-coil region" evidence="1">
    <location>
        <begin position="232"/>
        <end position="287"/>
    </location>
</feature>
<keyword evidence="1" id="KW-0175">Coiled coil</keyword>
<protein>
    <recommendedName>
        <fullName evidence="2">DUF7745 domain-containing protein</fullName>
    </recommendedName>
</protein>
<feature type="domain" description="DUF7745" evidence="2">
    <location>
        <begin position="135"/>
        <end position="181"/>
    </location>
</feature>
<accession>A0A7J9FPQ5</accession>
<dbReference type="Pfam" id="PF24924">
    <property type="entry name" value="DUF7745"/>
    <property type="match status" value="1"/>
</dbReference>
<proteinExistence type="predicted"/>
<sequence>MESGFLDKVEDNALSKPGLRQHSGKKVDKHLFRALAQFWNHAYSCFTFEGGDLVLTVEEYIALLRCLKIQVDRAYLRANLKDLILAHPDTKKKVDVFALSVYGLVVFLKALGHVDEVVADFFDRLDKRVTLVPNHQEEDIEWRAHWMLPDEILYRCGNLDWVPLLGIWGAVGYAPLLTRRVKRLKVGSIPTLEYIEWWGKRINDNIPGLIQGDSQPTRKYLRVVPSELEIIIQDFKRMNSELEKNIEQMEEENMNLRLDTDVQKLEIEKLKKKNNKTERDLDSLRTDYKRLRYSMRAAGLGKTSEQWCQKIQE</sequence>
<dbReference type="PANTHER" id="PTHR48200:SF1">
    <property type="entry name" value="AMINOTRANSFERASE-LIKE PLANT MOBILE DOMAIN-CONTAINING PROTEIN"/>
    <property type="match status" value="1"/>
</dbReference>
<dbReference type="PANTHER" id="PTHR48200">
    <property type="entry name" value="PROTEIN, PUTATIVE-RELATED"/>
    <property type="match status" value="1"/>
</dbReference>
<evidence type="ECO:0000313" key="4">
    <source>
        <dbReference type="Proteomes" id="UP000593568"/>
    </source>
</evidence>